<reference evidence="2 3" key="1">
    <citation type="journal article" date="2019" name="Nat. Ecol. Evol.">
        <title>Megaphylogeny resolves global patterns of mushroom evolution.</title>
        <authorList>
            <person name="Varga T."/>
            <person name="Krizsan K."/>
            <person name="Foldi C."/>
            <person name="Dima B."/>
            <person name="Sanchez-Garcia M."/>
            <person name="Sanchez-Ramirez S."/>
            <person name="Szollosi G.J."/>
            <person name="Szarkandi J.G."/>
            <person name="Papp V."/>
            <person name="Albert L."/>
            <person name="Andreopoulos W."/>
            <person name="Angelini C."/>
            <person name="Antonin V."/>
            <person name="Barry K.W."/>
            <person name="Bougher N.L."/>
            <person name="Buchanan P."/>
            <person name="Buyck B."/>
            <person name="Bense V."/>
            <person name="Catcheside P."/>
            <person name="Chovatia M."/>
            <person name="Cooper J."/>
            <person name="Damon W."/>
            <person name="Desjardin D."/>
            <person name="Finy P."/>
            <person name="Geml J."/>
            <person name="Haridas S."/>
            <person name="Hughes K."/>
            <person name="Justo A."/>
            <person name="Karasinski D."/>
            <person name="Kautmanova I."/>
            <person name="Kiss B."/>
            <person name="Kocsube S."/>
            <person name="Kotiranta H."/>
            <person name="LaButti K.M."/>
            <person name="Lechner B.E."/>
            <person name="Liimatainen K."/>
            <person name="Lipzen A."/>
            <person name="Lukacs Z."/>
            <person name="Mihaltcheva S."/>
            <person name="Morgado L.N."/>
            <person name="Niskanen T."/>
            <person name="Noordeloos M.E."/>
            <person name="Ohm R.A."/>
            <person name="Ortiz-Santana B."/>
            <person name="Ovrebo C."/>
            <person name="Racz N."/>
            <person name="Riley R."/>
            <person name="Savchenko A."/>
            <person name="Shiryaev A."/>
            <person name="Soop K."/>
            <person name="Spirin V."/>
            <person name="Szebenyi C."/>
            <person name="Tomsovsky M."/>
            <person name="Tulloss R.E."/>
            <person name="Uehling J."/>
            <person name="Grigoriev I.V."/>
            <person name="Vagvolgyi C."/>
            <person name="Papp T."/>
            <person name="Martin F.M."/>
            <person name="Miettinen O."/>
            <person name="Hibbett D.S."/>
            <person name="Nagy L.G."/>
        </authorList>
    </citation>
    <scope>NUCLEOTIDE SEQUENCE [LARGE SCALE GENOMIC DNA]</scope>
    <source>
        <strain evidence="2 3">CBS 121175</strain>
    </source>
</reference>
<name>A0A5C3KNV1_COPMA</name>
<proteinExistence type="predicted"/>
<organism evidence="2 3">
    <name type="scientific">Coprinopsis marcescibilis</name>
    <name type="common">Agaric fungus</name>
    <name type="synonym">Psathyrella marcescibilis</name>
    <dbReference type="NCBI Taxonomy" id="230819"/>
    <lineage>
        <taxon>Eukaryota</taxon>
        <taxon>Fungi</taxon>
        <taxon>Dikarya</taxon>
        <taxon>Basidiomycota</taxon>
        <taxon>Agaricomycotina</taxon>
        <taxon>Agaricomycetes</taxon>
        <taxon>Agaricomycetidae</taxon>
        <taxon>Agaricales</taxon>
        <taxon>Agaricineae</taxon>
        <taxon>Psathyrellaceae</taxon>
        <taxon>Coprinopsis</taxon>
    </lineage>
</organism>
<evidence type="ECO:0000256" key="1">
    <source>
        <dbReference type="SAM" id="MobiDB-lite"/>
    </source>
</evidence>
<dbReference type="EMBL" id="ML210259">
    <property type="protein sequence ID" value="TFK21725.1"/>
    <property type="molecule type" value="Genomic_DNA"/>
</dbReference>
<accession>A0A5C3KNV1</accession>
<keyword evidence="3" id="KW-1185">Reference proteome</keyword>
<evidence type="ECO:0000313" key="3">
    <source>
        <dbReference type="Proteomes" id="UP000307440"/>
    </source>
</evidence>
<gene>
    <name evidence="2" type="ORF">FA15DRAFT_758512</name>
</gene>
<dbReference type="AlphaFoldDB" id="A0A5C3KNV1"/>
<protein>
    <submittedName>
        <fullName evidence="2">Uncharacterized protein</fullName>
    </submittedName>
</protein>
<feature type="compositionally biased region" description="Polar residues" evidence="1">
    <location>
        <begin position="7"/>
        <end position="20"/>
    </location>
</feature>
<evidence type="ECO:0000313" key="2">
    <source>
        <dbReference type="EMBL" id="TFK21725.1"/>
    </source>
</evidence>
<sequence length="260" mass="29091">MPRIRRSTQTSATPPASQLVRSRHYHRRANVVLDGDTEIAEGNSVFLAPKEHTLEECRKPENHHPYNRAFVDVLYEHTGTGLYMVGSLWKHPDQLDPQEFDARDRAVVTQALIPFELIVTEEQRVWPVADIEAGCTGGPGTRGGKLTPVKEFCTCKGFYNVNAQQQRYCTTCLQWFCEVHCGSGSGPVRAGRDEDVGGLRGLPNVRGLGGVHIAPESWWRVVGSWSLGNTQISTGIHPSGKPNYTLILTMYMLFLWTWIT</sequence>
<dbReference type="Proteomes" id="UP000307440">
    <property type="component" value="Unassembled WGS sequence"/>
</dbReference>
<feature type="region of interest" description="Disordered" evidence="1">
    <location>
        <begin position="1"/>
        <end position="21"/>
    </location>
</feature>